<dbReference type="Gene3D" id="3.90.190.10">
    <property type="entry name" value="Protein tyrosine phosphatase superfamily"/>
    <property type="match status" value="1"/>
</dbReference>
<dbReference type="PROSITE" id="PS50005">
    <property type="entry name" value="TPR"/>
    <property type="match status" value="1"/>
</dbReference>
<keyword evidence="1" id="KW-0802">TPR repeat</keyword>
<dbReference type="InterPro" id="IPR019734">
    <property type="entry name" value="TPR_rpt"/>
</dbReference>
<dbReference type="Pfam" id="PF13432">
    <property type="entry name" value="TPR_16"/>
    <property type="match status" value="1"/>
</dbReference>
<dbReference type="Proteomes" id="UP000061010">
    <property type="component" value="Chromosome"/>
</dbReference>
<feature type="domain" description="Cytochrome c-type biogenesis protein H TPR" evidence="2">
    <location>
        <begin position="241"/>
        <end position="316"/>
    </location>
</feature>
<dbReference type="SUPFAM" id="SSF52799">
    <property type="entry name" value="(Phosphotyrosine protein) phosphatases II"/>
    <property type="match status" value="1"/>
</dbReference>
<dbReference type="EMBL" id="CP012900">
    <property type="protein sequence ID" value="ALJ29836.1"/>
    <property type="molecule type" value="Genomic_DNA"/>
</dbReference>
<dbReference type="Gene3D" id="1.25.40.10">
    <property type="entry name" value="Tetratricopeptide repeat domain"/>
    <property type="match status" value="1"/>
</dbReference>
<dbReference type="AlphaFoldDB" id="A0A0S1B456"/>
<dbReference type="KEGG" id="sacz:AOT14_35000"/>
<gene>
    <name evidence="3" type="primary">bepA</name>
    <name evidence="3" type="ORF">AOT14_35000</name>
</gene>
<dbReference type="GO" id="GO:0008233">
    <property type="term" value="F:peptidase activity"/>
    <property type="evidence" value="ECO:0007669"/>
    <property type="project" value="UniProtKB-KW"/>
</dbReference>
<name>A0A0S1B456_9GAMM</name>
<dbReference type="PATRIC" id="fig|128780.6.peg.3543"/>
<feature type="repeat" description="TPR" evidence="1">
    <location>
        <begin position="242"/>
        <end position="275"/>
    </location>
</feature>
<accession>A0A0S1B456</accession>
<evidence type="ECO:0000313" key="4">
    <source>
        <dbReference type="Proteomes" id="UP000061010"/>
    </source>
</evidence>
<proteinExistence type="predicted"/>
<dbReference type="InterPro" id="IPR029021">
    <property type="entry name" value="Prot-tyrosine_phosphatase-like"/>
</dbReference>
<dbReference type="SMART" id="SM00028">
    <property type="entry name" value="TPR"/>
    <property type="match status" value="3"/>
</dbReference>
<dbReference type="OrthoDB" id="9814896at2"/>
<dbReference type="SUPFAM" id="SSF48452">
    <property type="entry name" value="TPR-like"/>
    <property type="match status" value="1"/>
</dbReference>
<reference evidence="3 4" key="1">
    <citation type="journal article" date="2015" name="Genome Announc.">
        <title>Complete Genome Sequencing of Stenotrophomonas acidaminiphila ZAC14D2_NAIMI4_2, a Multidrug-Resistant Strain Isolated from Sediments of a Polluted River in Mexico, Uncovers New Antibiotic Resistance Genes and a Novel Class-II Lasso Peptide Biosynthesis Gene Cluster.</title>
        <authorList>
            <person name="Vinuesa P."/>
            <person name="Ochoa-Sanchez L.E."/>
        </authorList>
    </citation>
    <scope>NUCLEOTIDE SEQUENCE [LARGE SCALE GENOMIC DNA]</scope>
    <source>
        <strain evidence="3 4">ZAC14D2_NAIMI4_2</strain>
    </source>
</reference>
<keyword evidence="3" id="KW-0645">Protease</keyword>
<dbReference type="InterPro" id="IPR056413">
    <property type="entry name" value="TPR_CcmH_CycH"/>
</dbReference>
<dbReference type="PROSITE" id="PS50293">
    <property type="entry name" value="TPR_REGION"/>
    <property type="match status" value="1"/>
</dbReference>
<evidence type="ECO:0000256" key="1">
    <source>
        <dbReference type="PROSITE-ProRule" id="PRU00339"/>
    </source>
</evidence>
<dbReference type="RefSeq" id="WP_082394216.1">
    <property type="nucleotide sequence ID" value="NZ_DAMDNZ010000021.1"/>
</dbReference>
<evidence type="ECO:0000313" key="3">
    <source>
        <dbReference type="EMBL" id="ALJ29836.1"/>
    </source>
</evidence>
<dbReference type="GO" id="GO:0006508">
    <property type="term" value="P:proteolysis"/>
    <property type="evidence" value="ECO:0007669"/>
    <property type="project" value="UniProtKB-KW"/>
</dbReference>
<dbReference type="InterPro" id="IPR011990">
    <property type="entry name" value="TPR-like_helical_dom_sf"/>
</dbReference>
<dbReference type="Pfam" id="PF23914">
    <property type="entry name" value="TPR_CcmH_CycH"/>
    <property type="match status" value="1"/>
</dbReference>
<protein>
    <submittedName>
        <fullName evidence="3">Beta-barrel assembly-enhancing protease</fullName>
    </submittedName>
</protein>
<evidence type="ECO:0000259" key="2">
    <source>
        <dbReference type="Pfam" id="PF23914"/>
    </source>
</evidence>
<keyword evidence="4" id="KW-1185">Reference proteome</keyword>
<sequence length="327" mass="35999">MNKSLRNKWLAIGACVALLGAAAGVWVLLHPASFVVQPWRAQQSVTGARFVFGPYPVDADMHRLKAEGITTIISLLNPQLPYEASLLEDEKERAARLGMRVLNFPMGSILGQRFGADYERNSRAAAEAAIASPGTVYIHCYLGLHRAASVRDYLEQHAGQVATREFDGSLEHGRSQRQLANERAQGLYEQDDYAGALRELATVQPLDYAAHVLTGWIQLRLGDNVLARDAFRRATLMADAKADAWGGLGFALLRLDDLEGASTAFEQALRLSPDDNDAMLGMAQVLYRQDRTQQARALLERLHAESPDNAEVNALLERLKQPADAPR</sequence>
<keyword evidence="3" id="KW-0378">Hydrolase</keyword>
<organism evidence="3 4">
    <name type="scientific">Stenotrophomonas acidaminiphila</name>
    <dbReference type="NCBI Taxonomy" id="128780"/>
    <lineage>
        <taxon>Bacteria</taxon>
        <taxon>Pseudomonadati</taxon>
        <taxon>Pseudomonadota</taxon>
        <taxon>Gammaproteobacteria</taxon>
        <taxon>Lysobacterales</taxon>
        <taxon>Lysobacteraceae</taxon>
        <taxon>Stenotrophomonas</taxon>
    </lineage>
</organism>